<feature type="chain" id="PRO_5029886967" evidence="2">
    <location>
        <begin position="33"/>
        <end position="136"/>
    </location>
</feature>
<feature type="signal peptide" evidence="2">
    <location>
        <begin position="1"/>
        <end position="32"/>
    </location>
</feature>
<name>A0A7K0DDE1_9NOCA</name>
<protein>
    <submittedName>
        <fullName evidence="3">Uncharacterized protein</fullName>
    </submittedName>
</protein>
<comment type="caution">
    <text evidence="3">The sequence shown here is derived from an EMBL/GenBank/DDBJ whole genome shotgun (WGS) entry which is preliminary data.</text>
</comment>
<organism evidence="3 4">
    <name type="scientific">Nocardia macrotermitis</name>
    <dbReference type="NCBI Taxonomy" id="2585198"/>
    <lineage>
        <taxon>Bacteria</taxon>
        <taxon>Bacillati</taxon>
        <taxon>Actinomycetota</taxon>
        <taxon>Actinomycetes</taxon>
        <taxon>Mycobacteriales</taxon>
        <taxon>Nocardiaceae</taxon>
        <taxon>Nocardia</taxon>
    </lineage>
</organism>
<feature type="region of interest" description="Disordered" evidence="1">
    <location>
        <begin position="39"/>
        <end position="136"/>
    </location>
</feature>
<feature type="compositionally biased region" description="Pro residues" evidence="1">
    <location>
        <begin position="127"/>
        <end position="136"/>
    </location>
</feature>
<proteinExistence type="predicted"/>
<evidence type="ECO:0000256" key="2">
    <source>
        <dbReference type="SAM" id="SignalP"/>
    </source>
</evidence>
<dbReference type="OrthoDB" id="9923426at2"/>
<dbReference type="EMBL" id="WEGK01000023">
    <property type="protein sequence ID" value="MQY23816.1"/>
    <property type="molecule type" value="Genomic_DNA"/>
</dbReference>
<sequence length="136" mass="13991">MARRRKVSPGLAAGLAALASAVVVMGAGIALADPASVQPGVTAVTPTTQHPPANDQPAQLHPAAPQNDSPAPRRHYTPKPSKTPAAPPPHEVHVGDLTAPVPSIVPDAVVDGVNRTNQDLENLIKPTPTPTPQPHR</sequence>
<dbReference type="RefSeq" id="WP_153415559.1">
    <property type="nucleotide sequence ID" value="NZ_WEGK01000023.1"/>
</dbReference>
<accession>A0A7K0DDE1</accession>
<evidence type="ECO:0000313" key="3">
    <source>
        <dbReference type="EMBL" id="MQY23816.1"/>
    </source>
</evidence>
<dbReference type="Proteomes" id="UP000438448">
    <property type="component" value="Unassembled WGS sequence"/>
</dbReference>
<evidence type="ECO:0000256" key="1">
    <source>
        <dbReference type="SAM" id="MobiDB-lite"/>
    </source>
</evidence>
<dbReference type="AlphaFoldDB" id="A0A7K0DDE1"/>
<gene>
    <name evidence="3" type="ORF">NRB20_69490</name>
</gene>
<keyword evidence="2" id="KW-0732">Signal</keyword>
<reference evidence="3 4" key="1">
    <citation type="submission" date="2019-10" db="EMBL/GenBank/DDBJ databases">
        <title>Nocardia macrotermitis sp. nov. and Nocardia aurantia sp. nov., isolated from the gut of fungus growing-termite Macrotermes natalensis.</title>
        <authorList>
            <person name="Benndorf R."/>
            <person name="Schwitalla J."/>
            <person name="Martin K."/>
            <person name="De Beer W."/>
            <person name="Kaster A.-K."/>
            <person name="Vollmers J."/>
            <person name="Poulsen M."/>
            <person name="Beemelmanns C."/>
        </authorList>
    </citation>
    <scope>NUCLEOTIDE SEQUENCE [LARGE SCALE GENOMIC DNA]</scope>
    <source>
        <strain evidence="3 4">RB20</strain>
    </source>
</reference>
<evidence type="ECO:0000313" key="4">
    <source>
        <dbReference type="Proteomes" id="UP000438448"/>
    </source>
</evidence>
<keyword evidence="4" id="KW-1185">Reference proteome</keyword>